<evidence type="ECO:0000313" key="1">
    <source>
        <dbReference type="EMBL" id="KAH0862531.1"/>
    </source>
</evidence>
<reference evidence="1 2" key="1">
    <citation type="submission" date="2021-05" db="EMBL/GenBank/DDBJ databases">
        <title>Genome Assembly of Synthetic Allotetraploid Brassica napus Reveals Homoeologous Exchanges between Subgenomes.</title>
        <authorList>
            <person name="Davis J.T."/>
        </authorList>
    </citation>
    <scope>NUCLEOTIDE SEQUENCE [LARGE SCALE GENOMIC DNA]</scope>
    <source>
        <strain evidence="2">cv. Da-Ae</strain>
        <tissue evidence="1">Seedling</tissue>
    </source>
</reference>
<dbReference type="EMBL" id="JAGKQM010000018">
    <property type="protein sequence ID" value="KAH0862531.1"/>
    <property type="molecule type" value="Genomic_DNA"/>
</dbReference>
<evidence type="ECO:0000313" key="2">
    <source>
        <dbReference type="Proteomes" id="UP000824890"/>
    </source>
</evidence>
<gene>
    <name evidence="1" type="ORF">HID58_079742</name>
</gene>
<proteinExistence type="predicted"/>
<name>A0ABQ7Y2X5_BRANA</name>
<protein>
    <submittedName>
        <fullName evidence="1">Uncharacterized protein</fullName>
    </submittedName>
</protein>
<keyword evidence="2" id="KW-1185">Reference proteome</keyword>
<dbReference type="Proteomes" id="UP000824890">
    <property type="component" value="Unassembled WGS sequence"/>
</dbReference>
<sequence>TKLMLTCGILLSGDLDTFLQQGFPASRVIPLSPFPHGGESNPDGGCHHRPVLPLGLPRPSLIYVCSNWLQTCRGRQLRGEGAEHLKEE</sequence>
<comment type="caution">
    <text evidence="1">The sequence shown here is derived from an EMBL/GenBank/DDBJ whole genome shotgun (WGS) entry which is preliminary data.</text>
</comment>
<organism evidence="1 2">
    <name type="scientific">Brassica napus</name>
    <name type="common">Rape</name>
    <dbReference type="NCBI Taxonomy" id="3708"/>
    <lineage>
        <taxon>Eukaryota</taxon>
        <taxon>Viridiplantae</taxon>
        <taxon>Streptophyta</taxon>
        <taxon>Embryophyta</taxon>
        <taxon>Tracheophyta</taxon>
        <taxon>Spermatophyta</taxon>
        <taxon>Magnoliopsida</taxon>
        <taxon>eudicotyledons</taxon>
        <taxon>Gunneridae</taxon>
        <taxon>Pentapetalae</taxon>
        <taxon>rosids</taxon>
        <taxon>malvids</taxon>
        <taxon>Brassicales</taxon>
        <taxon>Brassicaceae</taxon>
        <taxon>Brassiceae</taxon>
        <taxon>Brassica</taxon>
    </lineage>
</organism>
<feature type="non-terminal residue" evidence="1">
    <location>
        <position position="1"/>
    </location>
</feature>
<accession>A0ABQ7Y2X5</accession>